<keyword evidence="8" id="KW-1133">Transmembrane helix</keyword>
<dbReference type="InterPro" id="IPR050645">
    <property type="entry name" value="Histidine_acid_phosphatase"/>
</dbReference>
<evidence type="ECO:0000313" key="10">
    <source>
        <dbReference type="EMBL" id="TGZ54486.1"/>
    </source>
</evidence>
<keyword evidence="5" id="KW-0378">Hydrolase</keyword>
<evidence type="ECO:0000256" key="1">
    <source>
        <dbReference type="ARBA" id="ARBA00000032"/>
    </source>
</evidence>
<evidence type="ECO:0000313" key="11">
    <source>
        <dbReference type="Proteomes" id="UP000310200"/>
    </source>
</evidence>
<dbReference type="InterPro" id="IPR029033">
    <property type="entry name" value="His_PPase_superfam"/>
</dbReference>
<dbReference type="PROSITE" id="PS00616">
    <property type="entry name" value="HIS_ACID_PHOSPHAT_1"/>
    <property type="match status" value="1"/>
</dbReference>
<comment type="catalytic activity">
    <reaction evidence="1">
        <text>a phosphate monoester + H2O = an alcohol + phosphate</text>
        <dbReference type="Rhea" id="RHEA:15017"/>
        <dbReference type="ChEBI" id="CHEBI:15377"/>
        <dbReference type="ChEBI" id="CHEBI:30879"/>
        <dbReference type="ChEBI" id="CHEBI:43474"/>
        <dbReference type="ChEBI" id="CHEBI:67140"/>
        <dbReference type="EC" id="3.1.3.2"/>
    </reaction>
</comment>
<protein>
    <recommendedName>
        <fullName evidence="3">acid phosphatase</fullName>
        <ecNumber evidence="3">3.1.3.2</ecNumber>
    </recommendedName>
</protein>
<dbReference type="PANTHER" id="PTHR11567:SF211">
    <property type="entry name" value="PROSTATIC ACID PHOSPHATASE"/>
    <property type="match status" value="1"/>
</dbReference>
<dbReference type="GO" id="GO:0003993">
    <property type="term" value="F:acid phosphatase activity"/>
    <property type="evidence" value="ECO:0007669"/>
    <property type="project" value="UniProtKB-EC"/>
</dbReference>
<evidence type="ECO:0000256" key="9">
    <source>
        <dbReference type="SAM" id="SignalP"/>
    </source>
</evidence>
<sequence>MDIGVLVALASILAVSCSGTGDLDLGTVVFANVLYRHGDRTPVRPYKNDPYNNESFWPVPYGQLTNIGKHEHLLLGRWLRKRYSHLLSDLYSPYDVYVHSTDVDRTLMSAEANLAGLYPPVKAQVWDSLKWMPIPVHTVPEKQDYVLKGSKHCARYDYELEKLLTSPEMERINKANAKLYVYLGENTGDDMSSFRAVEHLYDVLFIEQLYNKTLPQWTKSVFPDKLRPIAILSFMTESYNKILQRLKSGPLLGEMIDHMVKKAQHTLHPDRKLWVYSAHDETIANLLMTLNLFEPHCPPYAATILVELRTNSENQYFVTVSYKNTTDEPILMTLPSCATLCPLNEFINLTRDVVPEDWERECLIGMFNRNDISSSDVIAILTSSILMLVLLVLIIIGFLYWRHKREHRQYYFRLSYNGYNDAI</sequence>
<evidence type="ECO:0000256" key="8">
    <source>
        <dbReference type="SAM" id="Phobius"/>
    </source>
</evidence>
<evidence type="ECO:0000256" key="5">
    <source>
        <dbReference type="ARBA" id="ARBA00022801"/>
    </source>
</evidence>
<proteinExistence type="inferred from homology"/>
<comment type="similarity">
    <text evidence="2">Belongs to the histidine acid phosphatase family.</text>
</comment>
<dbReference type="CDD" id="cd07061">
    <property type="entry name" value="HP_HAP_like"/>
    <property type="match status" value="1"/>
</dbReference>
<feature type="signal peptide" evidence="9">
    <location>
        <begin position="1"/>
        <end position="18"/>
    </location>
</feature>
<evidence type="ECO:0000256" key="3">
    <source>
        <dbReference type="ARBA" id="ARBA00012646"/>
    </source>
</evidence>
<dbReference type="STRING" id="300112.A0A4S2KXS8"/>
<comment type="caution">
    <text evidence="10">The sequence shown here is derived from an EMBL/GenBank/DDBJ whole genome shotgun (WGS) entry which is preliminary data.</text>
</comment>
<feature type="chain" id="PRO_5020445434" description="acid phosphatase" evidence="9">
    <location>
        <begin position="19"/>
        <end position="423"/>
    </location>
</feature>
<keyword evidence="8" id="KW-0472">Membrane</keyword>
<dbReference type="PANTHER" id="PTHR11567">
    <property type="entry name" value="ACID PHOSPHATASE-RELATED"/>
    <property type="match status" value="1"/>
</dbReference>
<evidence type="ECO:0000256" key="2">
    <source>
        <dbReference type="ARBA" id="ARBA00005375"/>
    </source>
</evidence>
<dbReference type="Pfam" id="PF00328">
    <property type="entry name" value="His_Phos_2"/>
    <property type="match status" value="1"/>
</dbReference>
<organism evidence="10 11">
    <name type="scientific">Temnothorax longispinosus</name>
    <dbReference type="NCBI Taxonomy" id="300112"/>
    <lineage>
        <taxon>Eukaryota</taxon>
        <taxon>Metazoa</taxon>
        <taxon>Ecdysozoa</taxon>
        <taxon>Arthropoda</taxon>
        <taxon>Hexapoda</taxon>
        <taxon>Insecta</taxon>
        <taxon>Pterygota</taxon>
        <taxon>Neoptera</taxon>
        <taxon>Endopterygota</taxon>
        <taxon>Hymenoptera</taxon>
        <taxon>Apocrita</taxon>
        <taxon>Aculeata</taxon>
        <taxon>Formicoidea</taxon>
        <taxon>Formicidae</taxon>
        <taxon>Myrmicinae</taxon>
        <taxon>Temnothorax</taxon>
    </lineage>
</organism>
<dbReference type="InterPro" id="IPR000560">
    <property type="entry name" value="His_Pase_clade-2"/>
</dbReference>
<dbReference type="Gene3D" id="3.40.50.1240">
    <property type="entry name" value="Phosphoglycerate mutase-like"/>
    <property type="match status" value="1"/>
</dbReference>
<dbReference type="EC" id="3.1.3.2" evidence="3"/>
<feature type="transmembrane region" description="Helical" evidence="8">
    <location>
        <begin position="377"/>
        <end position="401"/>
    </location>
</feature>
<keyword evidence="8" id="KW-0812">Transmembrane</keyword>
<keyword evidence="6" id="KW-1015">Disulfide bond</keyword>
<keyword evidence="4 9" id="KW-0732">Signal</keyword>
<reference evidence="10 11" key="1">
    <citation type="journal article" date="2019" name="Philos. Trans. R. Soc. Lond., B, Biol. Sci.">
        <title>Ant behaviour and brain gene expression of defending hosts depend on the ecological success of the intruding social parasite.</title>
        <authorList>
            <person name="Kaur R."/>
            <person name="Stoldt M."/>
            <person name="Jongepier E."/>
            <person name="Feldmeyer B."/>
            <person name="Menzel F."/>
            <person name="Bornberg-Bauer E."/>
            <person name="Foitzik S."/>
        </authorList>
    </citation>
    <scope>NUCLEOTIDE SEQUENCE [LARGE SCALE GENOMIC DNA]</scope>
    <source>
        <tissue evidence="10">Whole body</tissue>
    </source>
</reference>
<gene>
    <name evidence="10" type="ORF">DBV15_06960</name>
</gene>
<dbReference type="AlphaFoldDB" id="A0A4S2KXS8"/>
<keyword evidence="11" id="KW-1185">Reference proteome</keyword>
<evidence type="ECO:0000256" key="6">
    <source>
        <dbReference type="ARBA" id="ARBA00023157"/>
    </source>
</evidence>
<dbReference type="Proteomes" id="UP000310200">
    <property type="component" value="Unassembled WGS sequence"/>
</dbReference>
<name>A0A4S2KXS8_9HYME</name>
<accession>A0A4S2KXS8</accession>
<keyword evidence="7" id="KW-0325">Glycoprotein</keyword>
<dbReference type="SUPFAM" id="SSF53254">
    <property type="entry name" value="Phosphoglycerate mutase-like"/>
    <property type="match status" value="1"/>
</dbReference>
<dbReference type="EMBL" id="QBLH01000655">
    <property type="protein sequence ID" value="TGZ54486.1"/>
    <property type="molecule type" value="Genomic_DNA"/>
</dbReference>
<evidence type="ECO:0000256" key="4">
    <source>
        <dbReference type="ARBA" id="ARBA00022729"/>
    </source>
</evidence>
<evidence type="ECO:0000256" key="7">
    <source>
        <dbReference type="ARBA" id="ARBA00023180"/>
    </source>
</evidence>
<dbReference type="InterPro" id="IPR033379">
    <property type="entry name" value="Acid_Pase_AS"/>
</dbReference>